<dbReference type="PROSITE" id="PS00523">
    <property type="entry name" value="SULFATASE_1"/>
    <property type="match status" value="1"/>
</dbReference>
<evidence type="ECO:0000256" key="1">
    <source>
        <dbReference type="ARBA" id="ARBA00008779"/>
    </source>
</evidence>
<evidence type="ECO:0000256" key="5">
    <source>
        <dbReference type="PIRSR" id="PIRSR605511-1"/>
    </source>
</evidence>
<dbReference type="InterPro" id="IPR005511">
    <property type="entry name" value="SMP-30"/>
</dbReference>
<evidence type="ECO:0000256" key="4">
    <source>
        <dbReference type="ARBA" id="ARBA00022837"/>
    </source>
</evidence>
<feature type="binding site" evidence="6">
    <location>
        <position position="589"/>
    </location>
    <ligand>
        <name>substrate</name>
    </ligand>
</feature>
<sequence>MERTPNFLIGILCLAGFLLCFGPLNAQGNTSERPNIILIMVDDLGYEAVGCYGGTSYQTPNIDKLAAGGMQFNQAYAQPLCSPTRLEIMTGKYTYRNWTSFGILDPREKTFGHLMQDAGYATCIIGKWQLQSYDPVDYPGSEFRRDTGMKIHMAGFDQYCTWHVGHTEDKGSRYADPVIFQNGEFLKNTEDKYGPDIFSDYLNEYVSRQREKPFFVYYPMVLTHNPFSPTPNSMTWKDSTKRFDENPGYFKDMVEYTDKIVGDIVDNLERKGLRENTMILFYSDNGTNREIYSNMGRKVVQGGKGLTTEAGIKVPFIANWPGKIKEGSTTDELISAIDFLPTILEAGGKPIPEDFHTDGQSFLPVLEGKPSHRRDWIYMDYNPKPGWDKDQFARSEFVMNSTYKLYGDGRFYNIEEDELEQDSIPSTLLDDQTKITKKHFRVIIDSLKKYPSYGWIERLAPEFDSVVSEHARIELVAEGFNWSEGPVWQPQGQKLLFSDVPENKIYQWNDISGLELYMTPSGYTGPSIDKNQKGGKGSNGLTLDSDGNLILCQQGDRTISKLVSLPDVLHPKFQSLVSHYKGKKLNSPNDLVYDQNGNLYFTDPSFGLGDKQSEIGFNGVYFFSKDGALTLLDESVKAPNGIAISNDNKTLYVADSDVSSPKILAYDIVGEGHVKNKRAFFDATQLREASVSKQSPDGMKIDKNGNIFLAGPDGVLVISPKGKHLGTIRTDKKTGNCEFSDDGRHLFITADDYLLRVNLLPYSK</sequence>
<dbReference type="InterPro" id="IPR050738">
    <property type="entry name" value="Sulfatase"/>
</dbReference>
<evidence type="ECO:0000259" key="8">
    <source>
        <dbReference type="Pfam" id="PF08450"/>
    </source>
</evidence>
<name>A0A1G9WUF0_9FLAO</name>
<dbReference type="STRING" id="192904.SAMN04488514_11657"/>
<dbReference type="PANTHER" id="PTHR42693:SF53">
    <property type="entry name" value="ENDO-4-O-SULFATASE"/>
    <property type="match status" value="1"/>
</dbReference>
<dbReference type="Pfam" id="PF00884">
    <property type="entry name" value="Sulfatase"/>
    <property type="match status" value="1"/>
</dbReference>
<feature type="binding site" evidence="6">
    <location>
        <position position="697"/>
    </location>
    <ligand>
        <name>a divalent metal cation</name>
        <dbReference type="ChEBI" id="CHEBI:60240"/>
    </ligand>
</feature>
<evidence type="ECO:0000256" key="3">
    <source>
        <dbReference type="ARBA" id="ARBA00022801"/>
    </source>
</evidence>
<protein>
    <submittedName>
        <fullName evidence="9">Arylsulfatase A</fullName>
    </submittedName>
</protein>
<dbReference type="AlphaFoldDB" id="A0A1G9WUF0"/>
<feature type="domain" description="Sulfatase N-terminal" evidence="7">
    <location>
        <begin position="34"/>
        <end position="348"/>
    </location>
</feature>
<dbReference type="InterPro" id="IPR013658">
    <property type="entry name" value="SGL"/>
</dbReference>
<evidence type="ECO:0000256" key="6">
    <source>
        <dbReference type="PIRSR" id="PIRSR605511-2"/>
    </source>
</evidence>
<keyword evidence="4" id="KW-0106">Calcium</keyword>
<dbReference type="PRINTS" id="PR01790">
    <property type="entry name" value="SMP30FAMILY"/>
</dbReference>
<evidence type="ECO:0000313" key="9">
    <source>
        <dbReference type="EMBL" id="SDM87795.1"/>
    </source>
</evidence>
<gene>
    <name evidence="9" type="ORF">SAMN04488514_11657</name>
</gene>
<evidence type="ECO:0000256" key="2">
    <source>
        <dbReference type="ARBA" id="ARBA00022723"/>
    </source>
</evidence>
<dbReference type="GO" id="GO:0046872">
    <property type="term" value="F:metal ion binding"/>
    <property type="evidence" value="ECO:0007669"/>
    <property type="project" value="UniProtKB-KW"/>
</dbReference>
<dbReference type="InterPro" id="IPR017850">
    <property type="entry name" value="Alkaline_phosphatase_core_sf"/>
</dbReference>
<keyword evidence="10" id="KW-1185">Reference proteome</keyword>
<dbReference type="OrthoDB" id="756520at2"/>
<dbReference type="InterPro" id="IPR011042">
    <property type="entry name" value="6-blade_b-propeller_TolB-like"/>
</dbReference>
<keyword evidence="6" id="KW-0862">Zinc</keyword>
<keyword evidence="3" id="KW-0378">Hydrolase</keyword>
<dbReference type="Pfam" id="PF08450">
    <property type="entry name" value="SGL"/>
    <property type="match status" value="1"/>
</dbReference>
<reference evidence="9 10" key="1">
    <citation type="submission" date="2016-10" db="EMBL/GenBank/DDBJ databases">
        <authorList>
            <person name="de Groot N.N."/>
        </authorList>
    </citation>
    <scope>NUCLEOTIDE SEQUENCE [LARGE SCALE GENOMIC DNA]</scope>
    <source>
        <strain evidence="9 10">DSM 19886</strain>
    </source>
</reference>
<dbReference type="Proteomes" id="UP000199440">
    <property type="component" value="Unassembled WGS sequence"/>
</dbReference>
<dbReference type="SUPFAM" id="SSF53649">
    <property type="entry name" value="Alkaline phosphatase-like"/>
    <property type="match status" value="1"/>
</dbReference>
<feature type="active site" description="Proton donor/acceptor" evidence="5">
    <location>
        <position position="697"/>
    </location>
</feature>
<dbReference type="Gene3D" id="3.40.720.10">
    <property type="entry name" value="Alkaline Phosphatase, subunit A"/>
    <property type="match status" value="1"/>
</dbReference>
<feature type="domain" description="SMP-30/Gluconolactonase/LRE-like region" evidence="8">
    <location>
        <begin position="482"/>
        <end position="750"/>
    </location>
</feature>
<dbReference type="PANTHER" id="PTHR42693">
    <property type="entry name" value="ARYLSULFATASE FAMILY MEMBER"/>
    <property type="match status" value="1"/>
</dbReference>
<feature type="binding site" evidence="6">
    <location>
        <position position="640"/>
    </location>
    <ligand>
        <name>a divalent metal cation</name>
        <dbReference type="ChEBI" id="CHEBI:60240"/>
    </ligand>
</feature>
<comment type="cofactor">
    <cofactor evidence="6">
        <name>Zn(2+)</name>
        <dbReference type="ChEBI" id="CHEBI:29105"/>
    </cofactor>
    <text evidence="6">Binds 1 divalent metal cation per subunit.</text>
</comment>
<dbReference type="SUPFAM" id="SSF63829">
    <property type="entry name" value="Calcium-dependent phosphotriesterase"/>
    <property type="match status" value="1"/>
</dbReference>
<organism evidence="9 10">
    <name type="scientific">Kriegella aquimaris</name>
    <dbReference type="NCBI Taxonomy" id="192904"/>
    <lineage>
        <taxon>Bacteria</taxon>
        <taxon>Pseudomonadati</taxon>
        <taxon>Bacteroidota</taxon>
        <taxon>Flavobacteriia</taxon>
        <taxon>Flavobacteriales</taxon>
        <taxon>Flavobacteriaceae</taxon>
        <taxon>Kriegella</taxon>
    </lineage>
</organism>
<feature type="binding site" evidence="6">
    <location>
        <position position="484"/>
    </location>
    <ligand>
        <name>a divalent metal cation</name>
        <dbReference type="ChEBI" id="CHEBI:60240"/>
    </ligand>
</feature>
<accession>A0A1G9WUF0</accession>
<proteinExistence type="inferred from homology"/>
<comment type="similarity">
    <text evidence="1">Belongs to the sulfatase family.</text>
</comment>
<evidence type="ECO:0000313" key="10">
    <source>
        <dbReference type="Proteomes" id="UP000199440"/>
    </source>
</evidence>
<dbReference type="InterPro" id="IPR000917">
    <property type="entry name" value="Sulfatase_N"/>
</dbReference>
<dbReference type="InterPro" id="IPR024607">
    <property type="entry name" value="Sulfatase_CS"/>
</dbReference>
<dbReference type="RefSeq" id="WP_089894772.1">
    <property type="nucleotide sequence ID" value="NZ_FNGV01000016.1"/>
</dbReference>
<dbReference type="Gene3D" id="2.120.10.30">
    <property type="entry name" value="TolB, C-terminal domain"/>
    <property type="match status" value="1"/>
</dbReference>
<dbReference type="GO" id="GO:0004065">
    <property type="term" value="F:arylsulfatase activity"/>
    <property type="evidence" value="ECO:0007669"/>
    <property type="project" value="TreeGrafter"/>
</dbReference>
<dbReference type="CDD" id="cd16151">
    <property type="entry name" value="sulfatase_like"/>
    <property type="match status" value="1"/>
</dbReference>
<dbReference type="EMBL" id="FNGV01000016">
    <property type="protein sequence ID" value="SDM87795.1"/>
    <property type="molecule type" value="Genomic_DNA"/>
</dbReference>
<evidence type="ECO:0000259" key="7">
    <source>
        <dbReference type="Pfam" id="PF00884"/>
    </source>
</evidence>
<keyword evidence="2 6" id="KW-0479">Metal-binding</keyword>